<keyword evidence="3" id="KW-1185">Reference proteome</keyword>
<accession>A0A7D9DE43</accession>
<dbReference type="Proteomes" id="UP001152795">
    <property type="component" value="Unassembled WGS sequence"/>
</dbReference>
<protein>
    <submittedName>
        <fullName evidence="2">Uncharacterized protein</fullName>
    </submittedName>
</protein>
<dbReference type="EMBL" id="CACRXK020000528">
    <property type="protein sequence ID" value="CAB3982649.1"/>
    <property type="molecule type" value="Genomic_DNA"/>
</dbReference>
<evidence type="ECO:0000313" key="2">
    <source>
        <dbReference type="EMBL" id="CAB3982649.1"/>
    </source>
</evidence>
<sequence length="69" mass="7734">MENAGSSSNYQPFKRLQSLGKATKRPIRSLPHSPRKGQAVVSGLVKRLGVDLEKEMQASLSTNKWKHWS</sequence>
<feature type="region of interest" description="Disordered" evidence="1">
    <location>
        <begin position="1"/>
        <end position="39"/>
    </location>
</feature>
<reference evidence="2" key="1">
    <citation type="submission" date="2020-04" db="EMBL/GenBank/DDBJ databases">
        <authorList>
            <person name="Alioto T."/>
            <person name="Alioto T."/>
            <person name="Gomez Garrido J."/>
        </authorList>
    </citation>
    <scope>NUCLEOTIDE SEQUENCE</scope>
    <source>
        <strain evidence="2">A484AB</strain>
    </source>
</reference>
<feature type="compositionally biased region" description="Polar residues" evidence="1">
    <location>
        <begin position="1"/>
        <end position="11"/>
    </location>
</feature>
<evidence type="ECO:0000313" key="3">
    <source>
        <dbReference type="Proteomes" id="UP001152795"/>
    </source>
</evidence>
<dbReference type="AlphaFoldDB" id="A0A7D9DE43"/>
<name>A0A7D9DE43_PARCT</name>
<proteinExistence type="predicted"/>
<comment type="caution">
    <text evidence="2">The sequence shown here is derived from an EMBL/GenBank/DDBJ whole genome shotgun (WGS) entry which is preliminary data.</text>
</comment>
<evidence type="ECO:0000256" key="1">
    <source>
        <dbReference type="SAM" id="MobiDB-lite"/>
    </source>
</evidence>
<organism evidence="2 3">
    <name type="scientific">Paramuricea clavata</name>
    <name type="common">Red gorgonian</name>
    <name type="synonym">Violescent sea-whip</name>
    <dbReference type="NCBI Taxonomy" id="317549"/>
    <lineage>
        <taxon>Eukaryota</taxon>
        <taxon>Metazoa</taxon>
        <taxon>Cnidaria</taxon>
        <taxon>Anthozoa</taxon>
        <taxon>Octocorallia</taxon>
        <taxon>Malacalcyonacea</taxon>
        <taxon>Plexauridae</taxon>
        <taxon>Paramuricea</taxon>
    </lineage>
</organism>
<gene>
    <name evidence="2" type="ORF">PACLA_8A065373</name>
</gene>